<dbReference type="Proteomes" id="UP001154078">
    <property type="component" value="Chromosome 5"/>
</dbReference>
<evidence type="ECO:0000256" key="6">
    <source>
        <dbReference type="ARBA" id="ARBA00049743"/>
    </source>
</evidence>
<dbReference type="GO" id="GO:1901858">
    <property type="term" value="P:regulation of mitochondrial DNA metabolic process"/>
    <property type="evidence" value="ECO:0007669"/>
    <property type="project" value="TreeGrafter"/>
</dbReference>
<feature type="transmembrane region" description="Helical" evidence="7">
    <location>
        <begin position="56"/>
        <end position="75"/>
    </location>
</feature>
<dbReference type="PANTHER" id="PTHR11266">
    <property type="entry name" value="PEROXISOMAL MEMBRANE PROTEIN 2, PXMP2 MPV17"/>
    <property type="match status" value="1"/>
</dbReference>
<sequence length="184" mass="20906">MTTSIVKAYKILVNKHMTVYNAFQTGFLMAGGDFIAQTVVEKKSLESYDTVRTAKFFGIGLLFVGPTISAWYKFLDKKFTAQVRQLANKKTAVFKKVALDQLIFAPVFIAAIISVIDLSEGGEVRKIPCELGKKYPDILLANYKLWPWVQLVNFYFVPLKHQVLLVQSVAVLWNTYISFKTHEN</sequence>
<dbReference type="GO" id="GO:0005739">
    <property type="term" value="C:mitochondrion"/>
    <property type="evidence" value="ECO:0007669"/>
    <property type="project" value="TreeGrafter"/>
</dbReference>
<evidence type="ECO:0000256" key="3">
    <source>
        <dbReference type="ARBA" id="ARBA00022692"/>
    </source>
</evidence>
<evidence type="ECO:0000256" key="5">
    <source>
        <dbReference type="ARBA" id="ARBA00023136"/>
    </source>
</evidence>
<feature type="transmembrane region" description="Helical" evidence="7">
    <location>
        <begin position="96"/>
        <end position="116"/>
    </location>
</feature>
<comment type="subcellular location">
    <subcellularLocation>
        <location evidence="1">Membrane</location>
        <topology evidence="1">Multi-pass membrane protein</topology>
    </subcellularLocation>
</comment>
<evidence type="ECO:0000313" key="8">
    <source>
        <dbReference type="EMBL" id="CAH0558171.1"/>
    </source>
</evidence>
<evidence type="ECO:0000256" key="1">
    <source>
        <dbReference type="ARBA" id="ARBA00004141"/>
    </source>
</evidence>
<organism evidence="8 9">
    <name type="scientific">Brassicogethes aeneus</name>
    <name type="common">Rape pollen beetle</name>
    <name type="synonym">Meligethes aeneus</name>
    <dbReference type="NCBI Taxonomy" id="1431903"/>
    <lineage>
        <taxon>Eukaryota</taxon>
        <taxon>Metazoa</taxon>
        <taxon>Ecdysozoa</taxon>
        <taxon>Arthropoda</taxon>
        <taxon>Hexapoda</taxon>
        <taxon>Insecta</taxon>
        <taxon>Pterygota</taxon>
        <taxon>Neoptera</taxon>
        <taxon>Endopterygota</taxon>
        <taxon>Coleoptera</taxon>
        <taxon>Polyphaga</taxon>
        <taxon>Cucujiformia</taxon>
        <taxon>Nitidulidae</taxon>
        <taxon>Meligethinae</taxon>
        <taxon>Brassicogethes</taxon>
    </lineage>
</organism>
<dbReference type="Pfam" id="PF04117">
    <property type="entry name" value="Mpv17_PMP22"/>
    <property type="match status" value="1"/>
</dbReference>
<keyword evidence="9" id="KW-1185">Reference proteome</keyword>
<gene>
    <name evidence="8" type="ORF">MELIAE_LOCUS8705</name>
</gene>
<keyword evidence="3 7" id="KW-0812">Transmembrane</keyword>
<proteinExistence type="inferred from homology"/>
<keyword evidence="5 7" id="KW-0472">Membrane</keyword>
<name>A0A9P0B9N9_BRAAE</name>
<dbReference type="PANTHER" id="PTHR11266:SF17">
    <property type="entry name" value="PROTEIN MPV17"/>
    <property type="match status" value="1"/>
</dbReference>
<comment type="similarity">
    <text evidence="2 7">Belongs to the peroxisomal membrane protein PXMP2/4 family.</text>
</comment>
<evidence type="ECO:0000256" key="2">
    <source>
        <dbReference type="ARBA" id="ARBA00006824"/>
    </source>
</evidence>
<dbReference type="InterPro" id="IPR007248">
    <property type="entry name" value="Mpv17_PMP22"/>
</dbReference>
<dbReference type="GO" id="GO:0016020">
    <property type="term" value="C:membrane"/>
    <property type="evidence" value="ECO:0007669"/>
    <property type="project" value="UniProtKB-SubCell"/>
</dbReference>
<dbReference type="AlphaFoldDB" id="A0A9P0B9N9"/>
<evidence type="ECO:0000313" key="9">
    <source>
        <dbReference type="Proteomes" id="UP001154078"/>
    </source>
</evidence>
<protein>
    <recommendedName>
        <fullName evidence="6">Mitochondrial inner membrane protein Mpv17</fullName>
    </recommendedName>
</protein>
<dbReference type="OrthoDB" id="430207at2759"/>
<reference evidence="8" key="1">
    <citation type="submission" date="2021-12" db="EMBL/GenBank/DDBJ databases">
        <authorList>
            <person name="King R."/>
        </authorList>
    </citation>
    <scope>NUCLEOTIDE SEQUENCE</scope>
</reference>
<dbReference type="GO" id="GO:0015267">
    <property type="term" value="F:channel activity"/>
    <property type="evidence" value="ECO:0007669"/>
    <property type="project" value="TreeGrafter"/>
</dbReference>
<dbReference type="EMBL" id="OV121136">
    <property type="protein sequence ID" value="CAH0558171.1"/>
    <property type="molecule type" value="Genomic_DNA"/>
</dbReference>
<keyword evidence="4 7" id="KW-1133">Transmembrane helix</keyword>
<evidence type="ECO:0000256" key="4">
    <source>
        <dbReference type="ARBA" id="ARBA00022989"/>
    </source>
</evidence>
<accession>A0A9P0B9N9</accession>
<evidence type="ECO:0000256" key="7">
    <source>
        <dbReference type="RuleBase" id="RU363053"/>
    </source>
</evidence>